<dbReference type="InterPro" id="IPR036640">
    <property type="entry name" value="ABC1_TM_sf"/>
</dbReference>
<dbReference type="InterPro" id="IPR027417">
    <property type="entry name" value="P-loop_NTPase"/>
</dbReference>
<dbReference type="PROSITE" id="PS00211">
    <property type="entry name" value="ABC_TRANSPORTER_1"/>
    <property type="match status" value="1"/>
</dbReference>
<dbReference type="EMBL" id="BRYA01000089">
    <property type="protein sequence ID" value="GMI38657.1"/>
    <property type="molecule type" value="Genomic_DNA"/>
</dbReference>
<feature type="transmembrane region" description="Helical" evidence="8">
    <location>
        <begin position="160"/>
        <end position="183"/>
    </location>
</feature>
<dbReference type="InterPro" id="IPR003439">
    <property type="entry name" value="ABC_transporter-like_ATP-bd"/>
</dbReference>
<dbReference type="SUPFAM" id="SSF90123">
    <property type="entry name" value="ABC transporter transmembrane region"/>
    <property type="match status" value="1"/>
</dbReference>
<comment type="subcellular location">
    <subcellularLocation>
        <location evidence="1">Membrane</location>
        <topology evidence="1">Multi-pass membrane protein</topology>
    </subcellularLocation>
</comment>
<comment type="caution">
    <text evidence="10">The sequence shown here is derived from an EMBL/GenBank/DDBJ whole genome shotgun (WGS) entry which is preliminary data.</text>
</comment>
<evidence type="ECO:0000256" key="3">
    <source>
        <dbReference type="ARBA" id="ARBA00022741"/>
    </source>
</evidence>
<evidence type="ECO:0000256" key="1">
    <source>
        <dbReference type="ARBA" id="ARBA00004141"/>
    </source>
</evidence>
<protein>
    <recommendedName>
        <fullName evidence="9">ABC transporter domain-containing protein</fullName>
    </recommendedName>
</protein>
<feature type="region of interest" description="Disordered" evidence="7">
    <location>
        <begin position="1"/>
        <end position="25"/>
    </location>
</feature>
<dbReference type="SMART" id="SM00382">
    <property type="entry name" value="AAA"/>
    <property type="match status" value="1"/>
</dbReference>
<dbReference type="Gene3D" id="3.40.50.300">
    <property type="entry name" value="P-loop containing nucleotide triphosphate hydrolases"/>
    <property type="match status" value="1"/>
</dbReference>
<feature type="domain" description="ABC transporter" evidence="9">
    <location>
        <begin position="367"/>
        <end position="611"/>
    </location>
</feature>
<dbReference type="GO" id="GO:0016887">
    <property type="term" value="F:ATP hydrolysis activity"/>
    <property type="evidence" value="ECO:0007669"/>
    <property type="project" value="InterPro"/>
</dbReference>
<dbReference type="PROSITE" id="PS50893">
    <property type="entry name" value="ABC_TRANSPORTER_2"/>
    <property type="match status" value="1"/>
</dbReference>
<dbReference type="GO" id="GO:0016020">
    <property type="term" value="C:membrane"/>
    <property type="evidence" value="ECO:0007669"/>
    <property type="project" value="UniProtKB-SubCell"/>
</dbReference>
<evidence type="ECO:0000313" key="10">
    <source>
        <dbReference type="EMBL" id="GMI38657.1"/>
    </source>
</evidence>
<reference evidence="11" key="1">
    <citation type="journal article" date="2023" name="Commun. Biol.">
        <title>Genome analysis of Parmales, the sister group of diatoms, reveals the evolutionary specialization of diatoms from phago-mixotrophs to photoautotrophs.</title>
        <authorList>
            <person name="Ban H."/>
            <person name="Sato S."/>
            <person name="Yoshikawa S."/>
            <person name="Yamada K."/>
            <person name="Nakamura Y."/>
            <person name="Ichinomiya M."/>
            <person name="Sato N."/>
            <person name="Blanc-Mathieu R."/>
            <person name="Endo H."/>
            <person name="Kuwata A."/>
            <person name="Ogata H."/>
        </authorList>
    </citation>
    <scope>NUCLEOTIDE SEQUENCE [LARGE SCALE GENOMIC DNA]</scope>
</reference>
<gene>
    <name evidence="10" type="ORF">TrCOL_g11502</name>
</gene>
<dbReference type="InterPro" id="IPR017871">
    <property type="entry name" value="ABC_transporter-like_CS"/>
</dbReference>
<dbReference type="AlphaFoldDB" id="A0A9W7GB16"/>
<evidence type="ECO:0000256" key="5">
    <source>
        <dbReference type="ARBA" id="ARBA00022989"/>
    </source>
</evidence>
<feature type="transmembrane region" description="Helical" evidence="8">
    <location>
        <begin position="309"/>
        <end position="330"/>
    </location>
</feature>
<dbReference type="GO" id="GO:0005524">
    <property type="term" value="F:ATP binding"/>
    <property type="evidence" value="ECO:0007669"/>
    <property type="project" value="UniProtKB-KW"/>
</dbReference>
<dbReference type="Pfam" id="PF00005">
    <property type="entry name" value="ABC_tran"/>
    <property type="match status" value="1"/>
</dbReference>
<feature type="transmembrane region" description="Helical" evidence="8">
    <location>
        <begin position="275"/>
        <end position="297"/>
    </location>
</feature>
<sequence>MTTEKATKAGDSSRAPEKSTPHPEVPPKFLFLKQLKEINDSVPQVVGFKSFILRWSAVTLLRTVTAISAPVAVAVLDPDLDDLSSTDVLIFSIVGVLNILGRLAPFASKYFIDEFKEKLQEEQATAVVAKVFDMQHGAILTTPTGEFSQILSKVFRNLDVLLPALYGDIIPMTIETLVAVTFISIGYGFIGAIQLALFLVYTFLSYRAAKAKAERNKDFMTALFSEWGKIVSVAGSYERAHFFNNVDYEINVARTSFEKMGSKIKAVSRGEHKEAMLLQTVSLTISALFLGVVLAALGDEVGGLERAALAFYFFTYIGSLDVYAIAISNLRTGVLEYQTFTEFVNRRSEVKDEEGAIVLEVKSNPAIEFENVSFTYGDKTILDNVSFKIDGGGTLGIVGSSGCGKSTIMRLLLRFYRPSKGVIKVDGFDISKVTSQSLRRLFSVVTQDAALQNASIRENIGYGRMGSSDDDVLTAAKAAELYLKETEGDGGGNSEVEENDLTLDKICGEKGAKLSGGQQQRVALARAMLKNTCIYLLDEPTTGLDGVVAKKLQGTLNALSKSATTIMITHHLEDLRSATYILYLDAGKIVEDGDFNELMNKKGVFYEQVQARK</sequence>
<dbReference type="Proteomes" id="UP001165065">
    <property type="component" value="Unassembled WGS sequence"/>
</dbReference>
<proteinExistence type="predicted"/>
<accession>A0A9W7GB16</accession>
<organism evidence="10 11">
    <name type="scientific">Triparma columacea</name>
    <dbReference type="NCBI Taxonomy" id="722753"/>
    <lineage>
        <taxon>Eukaryota</taxon>
        <taxon>Sar</taxon>
        <taxon>Stramenopiles</taxon>
        <taxon>Ochrophyta</taxon>
        <taxon>Bolidophyceae</taxon>
        <taxon>Parmales</taxon>
        <taxon>Triparmaceae</taxon>
        <taxon>Triparma</taxon>
    </lineage>
</organism>
<feature type="transmembrane region" description="Helical" evidence="8">
    <location>
        <begin position="189"/>
        <end position="209"/>
    </location>
</feature>
<name>A0A9W7GB16_9STRA</name>
<evidence type="ECO:0000259" key="9">
    <source>
        <dbReference type="PROSITE" id="PS50893"/>
    </source>
</evidence>
<dbReference type="Gene3D" id="1.20.1560.10">
    <property type="entry name" value="ABC transporter type 1, transmembrane domain"/>
    <property type="match status" value="1"/>
</dbReference>
<dbReference type="PANTHER" id="PTHR24221:SF503">
    <property type="entry name" value="MITOCHONDRIAL POTASSIUM CHANNEL ATP-BINDING SUBUNIT"/>
    <property type="match status" value="1"/>
</dbReference>
<feature type="transmembrane region" description="Helical" evidence="8">
    <location>
        <begin position="88"/>
        <end position="112"/>
    </location>
</feature>
<evidence type="ECO:0000313" key="11">
    <source>
        <dbReference type="Proteomes" id="UP001165065"/>
    </source>
</evidence>
<dbReference type="InterPro" id="IPR003593">
    <property type="entry name" value="AAA+_ATPase"/>
</dbReference>
<evidence type="ECO:0000256" key="7">
    <source>
        <dbReference type="SAM" id="MobiDB-lite"/>
    </source>
</evidence>
<evidence type="ECO:0000256" key="2">
    <source>
        <dbReference type="ARBA" id="ARBA00022692"/>
    </source>
</evidence>
<dbReference type="InterPro" id="IPR039421">
    <property type="entry name" value="Type_1_exporter"/>
</dbReference>
<dbReference type="OrthoDB" id="201048at2759"/>
<keyword evidence="4" id="KW-0067">ATP-binding</keyword>
<dbReference type="SUPFAM" id="SSF52540">
    <property type="entry name" value="P-loop containing nucleoside triphosphate hydrolases"/>
    <property type="match status" value="1"/>
</dbReference>
<keyword evidence="11" id="KW-1185">Reference proteome</keyword>
<dbReference type="PANTHER" id="PTHR24221">
    <property type="entry name" value="ATP-BINDING CASSETTE SUB-FAMILY B"/>
    <property type="match status" value="1"/>
</dbReference>
<evidence type="ECO:0000256" key="6">
    <source>
        <dbReference type="ARBA" id="ARBA00023136"/>
    </source>
</evidence>
<keyword evidence="3" id="KW-0547">Nucleotide-binding</keyword>
<evidence type="ECO:0000256" key="4">
    <source>
        <dbReference type="ARBA" id="ARBA00022840"/>
    </source>
</evidence>
<keyword evidence="5 8" id="KW-1133">Transmembrane helix</keyword>
<keyword evidence="6 8" id="KW-0472">Membrane</keyword>
<dbReference type="GO" id="GO:0042626">
    <property type="term" value="F:ATPase-coupled transmembrane transporter activity"/>
    <property type="evidence" value="ECO:0007669"/>
    <property type="project" value="TreeGrafter"/>
</dbReference>
<feature type="transmembrane region" description="Helical" evidence="8">
    <location>
        <begin position="57"/>
        <end position="76"/>
    </location>
</feature>
<evidence type="ECO:0000256" key="8">
    <source>
        <dbReference type="SAM" id="Phobius"/>
    </source>
</evidence>
<keyword evidence="2 8" id="KW-0812">Transmembrane</keyword>